<dbReference type="Pfam" id="PF01103">
    <property type="entry name" value="Omp85"/>
    <property type="match status" value="1"/>
</dbReference>
<sequence length="395" mass="44029">MKKILYFACLVLPVASVAAQTEQEAVQHEPELTAYQRYQQWLDGMLLELGADGGFNPEKGVDWSVMPGPFYTPEKKFGIGVSAVGLYMPDMKDTTSQPSSITLNGFGSINGAYGVAIRNANYLKNDKYRLFIDAELMDSPDIFYGIGVAAGKNNERVDYDRRTYSGSVTGMVRVLPYTYLGMGVELSRNEASGAKQEQTDIPWVGADIANFPETQRNVGGMISLTYDSRDFALNASTGQLIQLEYHNFNTALGSDNDFERISLNYSGYRSLSVISGVLAWQARVESNIGDVKWDQMALLGGAEALRGYEQGHFRDRNMFLSQAEYRQPLSGRHGMVYWVGAGTLAEEFDQLGDEDWLYSVGVGYRFEIKQRVNLRLDMGFGNDQSGFYFAINEAF</sequence>
<dbReference type="Proteomes" id="UP000031278">
    <property type="component" value="Unassembled WGS sequence"/>
</dbReference>
<keyword evidence="3" id="KW-0732">Signal</keyword>
<proteinExistence type="predicted"/>
<comment type="caution">
    <text evidence="5">The sequence shown here is derived from an EMBL/GenBank/DDBJ whole genome shotgun (WGS) entry which is preliminary data.</text>
</comment>
<dbReference type="InterPro" id="IPR000184">
    <property type="entry name" value="Bac_surfAg_D15"/>
</dbReference>
<feature type="domain" description="Bacterial surface antigen (D15)" evidence="4">
    <location>
        <begin position="122"/>
        <end position="395"/>
    </location>
</feature>
<reference evidence="5 6" key="1">
    <citation type="submission" date="2014-12" db="EMBL/GenBank/DDBJ databases">
        <title>Genome sequencing of Photobacterium gaetbulicola AD005a.</title>
        <authorList>
            <person name="Adrian T.G.S."/>
            <person name="Chan K.G."/>
        </authorList>
    </citation>
    <scope>NUCLEOTIDE SEQUENCE [LARGE SCALE GENOMIC DNA]</scope>
    <source>
        <strain evidence="5 6">AD005a</strain>
    </source>
</reference>
<gene>
    <name evidence="5" type="ORF">RJ45_20410</name>
</gene>
<dbReference type="AlphaFoldDB" id="A0A0B9FZB8"/>
<evidence type="ECO:0000313" key="5">
    <source>
        <dbReference type="EMBL" id="KHT61898.1"/>
    </source>
</evidence>
<evidence type="ECO:0000256" key="1">
    <source>
        <dbReference type="ARBA" id="ARBA00004370"/>
    </source>
</evidence>
<name>A0A0B9FZB8_9GAMM</name>
<organism evidence="5 6">
    <name type="scientific">Photobacterium gaetbulicola</name>
    <dbReference type="NCBI Taxonomy" id="1295392"/>
    <lineage>
        <taxon>Bacteria</taxon>
        <taxon>Pseudomonadati</taxon>
        <taxon>Pseudomonadota</taxon>
        <taxon>Gammaproteobacteria</taxon>
        <taxon>Vibrionales</taxon>
        <taxon>Vibrionaceae</taxon>
        <taxon>Photobacterium</taxon>
    </lineage>
</organism>
<comment type="subcellular location">
    <subcellularLocation>
        <location evidence="1">Membrane</location>
    </subcellularLocation>
</comment>
<keyword evidence="2" id="KW-0472">Membrane</keyword>
<evidence type="ECO:0000256" key="3">
    <source>
        <dbReference type="SAM" id="SignalP"/>
    </source>
</evidence>
<evidence type="ECO:0000313" key="6">
    <source>
        <dbReference type="Proteomes" id="UP000031278"/>
    </source>
</evidence>
<dbReference type="Gene3D" id="2.40.160.50">
    <property type="entry name" value="membrane protein fhac: a member of the omp85/tpsb transporter family"/>
    <property type="match status" value="1"/>
</dbReference>
<feature type="signal peptide" evidence="3">
    <location>
        <begin position="1"/>
        <end position="18"/>
    </location>
</feature>
<dbReference type="RefSeq" id="WP_039466657.1">
    <property type="nucleotide sequence ID" value="NZ_JWLZ01000188.1"/>
</dbReference>
<feature type="chain" id="PRO_5002141623" evidence="3">
    <location>
        <begin position="19"/>
        <end position="395"/>
    </location>
</feature>
<accession>A0A0B9FZB8</accession>
<dbReference type="GO" id="GO:0019867">
    <property type="term" value="C:outer membrane"/>
    <property type="evidence" value="ECO:0007669"/>
    <property type="project" value="InterPro"/>
</dbReference>
<protein>
    <submittedName>
        <fullName evidence="5">Membrane protein</fullName>
    </submittedName>
</protein>
<evidence type="ECO:0000256" key="2">
    <source>
        <dbReference type="ARBA" id="ARBA00023136"/>
    </source>
</evidence>
<dbReference type="EMBL" id="JWLZ01000188">
    <property type="protein sequence ID" value="KHT61898.1"/>
    <property type="molecule type" value="Genomic_DNA"/>
</dbReference>
<evidence type="ECO:0000259" key="4">
    <source>
        <dbReference type="Pfam" id="PF01103"/>
    </source>
</evidence>